<gene>
    <name evidence="1" type="ORF">Airi02_067970</name>
</gene>
<protein>
    <recommendedName>
        <fullName evidence="3">ABM domain-containing protein</fullName>
    </recommendedName>
</protein>
<keyword evidence="2" id="KW-1185">Reference proteome</keyword>
<proteinExistence type="predicted"/>
<dbReference type="EMBL" id="BSTK01000011">
    <property type="protein sequence ID" value="GLY88868.1"/>
    <property type="molecule type" value="Genomic_DNA"/>
</dbReference>
<dbReference type="Proteomes" id="UP001165074">
    <property type="component" value="Unassembled WGS sequence"/>
</dbReference>
<accession>A0A9W6VXF0</accession>
<dbReference type="AlphaFoldDB" id="A0A9W6VXF0"/>
<name>A0A9W6VXF0_9ACTN</name>
<evidence type="ECO:0000313" key="2">
    <source>
        <dbReference type="Proteomes" id="UP001165074"/>
    </source>
</evidence>
<sequence>MFYLNTTRHLVTPADDSVIARLVDRLDSEIGPKAESLDGLRSISWMVSLDRMTIQAFSGWDTAEDLPRAQNSTQHRENGLLIADLLGGLASPQEHSQYQLISSRKLG</sequence>
<dbReference type="RefSeq" id="WP_285578774.1">
    <property type="nucleotide sequence ID" value="NZ_BSTK01000011.1"/>
</dbReference>
<reference evidence="1" key="1">
    <citation type="submission" date="2023-03" db="EMBL/GenBank/DDBJ databases">
        <title>Actinoallomurus iriomotensis NBRC 103684.</title>
        <authorList>
            <person name="Ichikawa N."/>
            <person name="Sato H."/>
            <person name="Tonouchi N."/>
        </authorList>
    </citation>
    <scope>NUCLEOTIDE SEQUENCE</scope>
    <source>
        <strain evidence="1">NBRC 103684</strain>
    </source>
</reference>
<evidence type="ECO:0000313" key="1">
    <source>
        <dbReference type="EMBL" id="GLY88868.1"/>
    </source>
</evidence>
<comment type="caution">
    <text evidence="1">The sequence shown here is derived from an EMBL/GenBank/DDBJ whole genome shotgun (WGS) entry which is preliminary data.</text>
</comment>
<organism evidence="1 2">
    <name type="scientific">Actinoallomurus iriomotensis</name>
    <dbReference type="NCBI Taxonomy" id="478107"/>
    <lineage>
        <taxon>Bacteria</taxon>
        <taxon>Bacillati</taxon>
        <taxon>Actinomycetota</taxon>
        <taxon>Actinomycetes</taxon>
        <taxon>Streptosporangiales</taxon>
        <taxon>Thermomonosporaceae</taxon>
        <taxon>Actinoallomurus</taxon>
    </lineage>
</organism>
<evidence type="ECO:0008006" key="3">
    <source>
        <dbReference type="Google" id="ProtNLM"/>
    </source>
</evidence>